<dbReference type="Proteomes" id="UP001170954">
    <property type="component" value="Unassembled WGS sequence"/>
</dbReference>
<comment type="caution">
    <text evidence="3">The sequence shown here is derived from an EMBL/GenBank/DDBJ whole genome shotgun (WGS) entry which is preliminary data.</text>
</comment>
<dbReference type="PANTHER" id="PTHR12835:SF5">
    <property type="entry name" value="BIOTIN--PROTEIN LIGASE"/>
    <property type="match status" value="1"/>
</dbReference>
<dbReference type="Pfam" id="PF03099">
    <property type="entry name" value="BPL_LplA_LipB"/>
    <property type="match status" value="1"/>
</dbReference>
<accession>A0ABT7NM63</accession>
<evidence type="ECO:0000256" key="1">
    <source>
        <dbReference type="ARBA" id="ARBA00022598"/>
    </source>
</evidence>
<dbReference type="InterPro" id="IPR004408">
    <property type="entry name" value="Biotin_CoA_COase_ligase"/>
</dbReference>
<name>A0ABT7NM63_9SPHI</name>
<dbReference type="GO" id="GO:0004077">
    <property type="term" value="F:biotin--[biotin carboxyl-carrier protein] ligase activity"/>
    <property type="evidence" value="ECO:0007669"/>
    <property type="project" value="UniProtKB-EC"/>
</dbReference>
<evidence type="ECO:0000313" key="3">
    <source>
        <dbReference type="EMBL" id="MDM1048342.1"/>
    </source>
</evidence>
<dbReference type="NCBIfam" id="TIGR00121">
    <property type="entry name" value="birA_ligase"/>
    <property type="match status" value="1"/>
</dbReference>
<evidence type="ECO:0000313" key="4">
    <source>
        <dbReference type="Proteomes" id="UP001170954"/>
    </source>
</evidence>
<dbReference type="InterPro" id="IPR045864">
    <property type="entry name" value="aa-tRNA-synth_II/BPL/LPL"/>
</dbReference>
<sequence length="259" mass="29805">MQNNTFSGDSLRLSLIVLDEVTSTNDYFKTQLSNFKPLPEFTAIMAKKQTNGRGQRDSTWLSEENANITFSLLLYPTFLKLPDHFILNMCISLGLIHWFHSLQIDAKIKWPNDIMINNKKVCGILIENTSNSKGIKHAIVGIGVNANQENFPAEIKHKASSILRETSYRLPSLETACEAIIRHIHQLYSRLQKKEISTDQLLEEYNKFLFLRGQTGLYRAGDETFEAEIKEVSPDGKLHLLRNYQISTFYFKEVEFLLQ</sequence>
<dbReference type="InterPro" id="IPR004143">
    <property type="entry name" value="BPL_LPL_catalytic"/>
</dbReference>
<gene>
    <name evidence="3" type="ORF">HX018_08850</name>
</gene>
<keyword evidence="4" id="KW-1185">Reference proteome</keyword>
<dbReference type="PANTHER" id="PTHR12835">
    <property type="entry name" value="BIOTIN PROTEIN LIGASE"/>
    <property type="match status" value="1"/>
</dbReference>
<dbReference type="Gene3D" id="3.30.930.10">
    <property type="entry name" value="Bira Bifunctional Protein, Domain 2"/>
    <property type="match status" value="1"/>
</dbReference>
<organism evidence="3 4">
    <name type="scientific">Sphingobacterium hotanense</name>
    <dbReference type="NCBI Taxonomy" id="649196"/>
    <lineage>
        <taxon>Bacteria</taxon>
        <taxon>Pseudomonadati</taxon>
        <taxon>Bacteroidota</taxon>
        <taxon>Sphingobacteriia</taxon>
        <taxon>Sphingobacteriales</taxon>
        <taxon>Sphingobacteriaceae</taxon>
        <taxon>Sphingobacterium</taxon>
    </lineage>
</organism>
<dbReference type="PROSITE" id="PS51733">
    <property type="entry name" value="BPL_LPL_CATALYTIC"/>
    <property type="match status" value="1"/>
</dbReference>
<proteinExistence type="predicted"/>
<evidence type="ECO:0000259" key="2">
    <source>
        <dbReference type="PROSITE" id="PS51733"/>
    </source>
</evidence>
<protein>
    <submittedName>
        <fullName evidence="3">Biotin--[acetyl-CoA-carboxylase] ligase</fullName>
        <ecNumber evidence="3">6.3.4.15</ecNumber>
    </submittedName>
</protein>
<dbReference type="EC" id="6.3.4.15" evidence="3"/>
<feature type="domain" description="BPL/LPL catalytic" evidence="2">
    <location>
        <begin position="14"/>
        <end position="192"/>
    </location>
</feature>
<dbReference type="EMBL" id="JACAGK010000020">
    <property type="protein sequence ID" value="MDM1048342.1"/>
    <property type="molecule type" value="Genomic_DNA"/>
</dbReference>
<dbReference type="RefSeq" id="WP_286651166.1">
    <property type="nucleotide sequence ID" value="NZ_JACAGK010000020.1"/>
</dbReference>
<dbReference type="SUPFAM" id="SSF55681">
    <property type="entry name" value="Class II aaRS and biotin synthetases"/>
    <property type="match status" value="1"/>
</dbReference>
<reference evidence="3" key="2">
    <citation type="journal article" date="2022" name="Sci. Total Environ.">
        <title>Prevalence, transmission, and molecular epidemiology of tet(X)-positive bacteria among humans, animals, and environmental niches in China: An epidemiological, and genomic-based study.</title>
        <authorList>
            <person name="Dong N."/>
            <person name="Zeng Y."/>
            <person name="Cai C."/>
            <person name="Sun C."/>
            <person name="Lu J."/>
            <person name="Liu C."/>
            <person name="Zhou H."/>
            <person name="Sun Q."/>
            <person name="Shu L."/>
            <person name="Wang H."/>
            <person name="Wang Y."/>
            <person name="Wang S."/>
            <person name="Wu C."/>
            <person name="Chan E.W."/>
            <person name="Chen G."/>
            <person name="Shen Z."/>
            <person name="Chen S."/>
            <person name="Zhang R."/>
        </authorList>
    </citation>
    <scope>NUCLEOTIDE SEQUENCE</scope>
    <source>
        <strain evidence="3">R1692</strain>
    </source>
</reference>
<keyword evidence="1 3" id="KW-0436">Ligase</keyword>
<dbReference type="CDD" id="cd16442">
    <property type="entry name" value="BPL"/>
    <property type="match status" value="1"/>
</dbReference>
<reference evidence="3" key="1">
    <citation type="submission" date="2020-06" db="EMBL/GenBank/DDBJ databases">
        <authorList>
            <person name="Dong N."/>
        </authorList>
    </citation>
    <scope>NUCLEOTIDE SEQUENCE</scope>
    <source>
        <strain evidence="3">R1692</strain>
    </source>
</reference>